<evidence type="ECO:0000313" key="3">
    <source>
        <dbReference type="EMBL" id="KAF2649168.1"/>
    </source>
</evidence>
<keyword evidence="4" id="KW-1185">Reference proteome</keyword>
<evidence type="ECO:0000256" key="1">
    <source>
        <dbReference type="SAM" id="MobiDB-lite"/>
    </source>
</evidence>
<dbReference type="Proteomes" id="UP000799324">
    <property type="component" value="Unassembled WGS sequence"/>
</dbReference>
<evidence type="ECO:0000256" key="2">
    <source>
        <dbReference type="SAM" id="Phobius"/>
    </source>
</evidence>
<dbReference type="EMBL" id="MU004504">
    <property type="protein sequence ID" value="KAF2649168.1"/>
    <property type="molecule type" value="Genomic_DNA"/>
</dbReference>
<feature type="transmembrane region" description="Helical" evidence="2">
    <location>
        <begin position="157"/>
        <end position="181"/>
    </location>
</feature>
<name>A0A6A6SS07_9PLEO</name>
<sequence>MSGDPVATVTVPLTLPDAGTSATVTFFSDKSSPSLLHFKDVSHSGWEGSLVNASWTQASSYFYWANNIRTLDGQSTIFTGIIWASTNVSSLGIWPASDHSIPLTIAALTSGSSATMSLTPTGTSDSSTSSTSTKTTTAAPSSSSSKSETRKGLSSGAVAGIATGCLLAGALIAGLLVWLCLGKARKRRTSQDQESSAVALMHHREKASTSKAMSVETGTPISQATENGLPQPLEDKAISGEISKISNLIKNHVQSYYHTDRVSPALVDLDDLQPLGINLPISAGTLSTLLGNKDTREIALRFCIAWIMIARMQLHSDPTVTFLPPEIARGFQSMAYVDRGSRVQTVFLARWRALSAELMQSTYVRNAFSASDSRSRNIVAASDALEGILRPYADSRVDNSQRQRNLDEILKRAATFAFTLFSQPSSWDFDWRDEQGVMSGSLCVFPALVQVTDETGEPVKPPRAFSEAVVRRLDG</sequence>
<organism evidence="3 4">
    <name type="scientific">Lophiostoma macrostomum CBS 122681</name>
    <dbReference type="NCBI Taxonomy" id="1314788"/>
    <lineage>
        <taxon>Eukaryota</taxon>
        <taxon>Fungi</taxon>
        <taxon>Dikarya</taxon>
        <taxon>Ascomycota</taxon>
        <taxon>Pezizomycotina</taxon>
        <taxon>Dothideomycetes</taxon>
        <taxon>Pleosporomycetidae</taxon>
        <taxon>Pleosporales</taxon>
        <taxon>Lophiostomataceae</taxon>
        <taxon>Lophiostoma</taxon>
    </lineage>
</organism>
<proteinExistence type="predicted"/>
<evidence type="ECO:0000313" key="4">
    <source>
        <dbReference type="Proteomes" id="UP000799324"/>
    </source>
</evidence>
<accession>A0A6A6SS07</accession>
<keyword evidence="2" id="KW-1133">Transmembrane helix</keyword>
<feature type="region of interest" description="Disordered" evidence="1">
    <location>
        <begin position="190"/>
        <end position="215"/>
    </location>
</feature>
<dbReference type="PANTHER" id="PTHR16861:SF4">
    <property type="entry name" value="SH3 DOMAIN PROTEIN (AFU_ORTHOLOGUE AFUA_1G13610)"/>
    <property type="match status" value="1"/>
</dbReference>
<keyword evidence="2" id="KW-0812">Transmembrane</keyword>
<dbReference type="PANTHER" id="PTHR16861">
    <property type="entry name" value="GLYCOPROTEIN 38"/>
    <property type="match status" value="1"/>
</dbReference>
<reference evidence="3" key="1">
    <citation type="journal article" date="2020" name="Stud. Mycol.">
        <title>101 Dothideomycetes genomes: a test case for predicting lifestyles and emergence of pathogens.</title>
        <authorList>
            <person name="Haridas S."/>
            <person name="Albert R."/>
            <person name="Binder M."/>
            <person name="Bloem J."/>
            <person name="Labutti K."/>
            <person name="Salamov A."/>
            <person name="Andreopoulos B."/>
            <person name="Baker S."/>
            <person name="Barry K."/>
            <person name="Bills G."/>
            <person name="Bluhm B."/>
            <person name="Cannon C."/>
            <person name="Castanera R."/>
            <person name="Culley D."/>
            <person name="Daum C."/>
            <person name="Ezra D."/>
            <person name="Gonzalez J."/>
            <person name="Henrissat B."/>
            <person name="Kuo A."/>
            <person name="Liang C."/>
            <person name="Lipzen A."/>
            <person name="Lutzoni F."/>
            <person name="Magnuson J."/>
            <person name="Mondo S."/>
            <person name="Nolan M."/>
            <person name="Ohm R."/>
            <person name="Pangilinan J."/>
            <person name="Park H.-J."/>
            <person name="Ramirez L."/>
            <person name="Alfaro M."/>
            <person name="Sun H."/>
            <person name="Tritt A."/>
            <person name="Yoshinaga Y."/>
            <person name="Zwiers L.-H."/>
            <person name="Turgeon B."/>
            <person name="Goodwin S."/>
            <person name="Spatafora J."/>
            <person name="Crous P."/>
            <person name="Grigoriev I."/>
        </authorList>
    </citation>
    <scope>NUCLEOTIDE SEQUENCE</scope>
    <source>
        <strain evidence="3">CBS 122681</strain>
    </source>
</reference>
<gene>
    <name evidence="3" type="ORF">K491DRAFT_611372</name>
</gene>
<dbReference type="AlphaFoldDB" id="A0A6A6SS07"/>
<dbReference type="OrthoDB" id="5421765at2759"/>
<protein>
    <submittedName>
        <fullName evidence="3">Uncharacterized protein</fullName>
    </submittedName>
</protein>
<feature type="region of interest" description="Disordered" evidence="1">
    <location>
        <begin position="117"/>
        <end position="151"/>
    </location>
</feature>
<keyword evidence="2" id="KW-0472">Membrane</keyword>